<gene>
    <name evidence="1" type="ORF">ACFYXI_41905</name>
</gene>
<organism evidence="1 2">
    <name type="scientific">Microtetraspora malaysiensis</name>
    <dbReference type="NCBI Taxonomy" id="161358"/>
    <lineage>
        <taxon>Bacteria</taxon>
        <taxon>Bacillati</taxon>
        <taxon>Actinomycetota</taxon>
        <taxon>Actinomycetes</taxon>
        <taxon>Streptosporangiales</taxon>
        <taxon>Streptosporangiaceae</taxon>
        <taxon>Microtetraspora</taxon>
    </lineage>
</organism>
<proteinExistence type="predicted"/>
<dbReference type="Proteomes" id="UP001602013">
    <property type="component" value="Unassembled WGS sequence"/>
</dbReference>
<protein>
    <recommendedName>
        <fullName evidence="3">Transposase</fullName>
    </recommendedName>
</protein>
<dbReference type="RefSeq" id="WP_387418257.1">
    <property type="nucleotide sequence ID" value="NZ_JBIASD010000067.1"/>
</dbReference>
<sequence>MSQAVLCAALHQYHDKYRRMVWAKGVKPLIARRGIPHGSGLGTHRWVIGQTIALLHTPYCLAISSTTSWASG</sequence>
<name>A0ABW6T6F9_9ACTN</name>
<comment type="caution">
    <text evidence="1">The sequence shown here is derived from an EMBL/GenBank/DDBJ whole genome shotgun (WGS) entry which is preliminary data.</text>
</comment>
<evidence type="ECO:0008006" key="3">
    <source>
        <dbReference type="Google" id="ProtNLM"/>
    </source>
</evidence>
<reference evidence="1 2" key="1">
    <citation type="submission" date="2024-10" db="EMBL/GenBank/DDBJ databases">
        <title>The Natural Products Discovery Center: Release of the First 8490 Sequenced Strains for Exploring Actinobacteria Biosynthetic Diversity.</title>
        <authorList>
            <person name="Kalkreuter E."/>
            <person name="Kautsar S.A."/>
            <person name="Yang D."/>
            <person name="Bader C.D."/>
            <person name="Teijaro C.N."/>
            <person name="Fluegel L."/>
            <person name="Davis C.M."/>
            <person name="Simpson J.R."/>
            <person name="Lauterbach L."/>
            <person name="Steele A.D."/>
            <person name="Gui C."/>
            <person name="Meng S."/>
            <person name="Li G."/>
            <person name="Viehrig K."/>
            <person name="Ye F."/>
            <person name="Su P."/>
            <person name="Kiefer A.F."/>
            <person name="Nichols A."/>
            <person name="Cepeda A.J."/>
            <person name="Yan W."/>
            <person name="Fan B."/>
            <person name="Jiang Y."/>
            <person name="Adhikari A."/>
            <person name="Zheng C.-J."/>
            <person name="Schuster L."/>
            <person name="Cowan T.M."/>
            <person name="Smanski M.J."/>
            <person name="Chevrette M.G."/>
            <person name="De Carvalho L.P.S."/>
            <person name="Shen B."/>
        </authorList>
    </citation>
    <scope>NUCLEOTIDE SEQUENCE [LARGE SCALE GENOMIC DNA]</scope>
    <source>
        <strain evidence="1 2">NPDC002173</strain>
    </source>
</reference>
<evidence type="ECO:0000313" key="1">
    <source>
        <dbReference type="EMBL" id="MFF3672098.1"/>
    </source>
</evidence>
<accession>A0ABW6T6F9</accession>
<keyword evidence="2" id="KW-1185">Reference proteome</keyword>
<dbReference type="EMBL" id="JBIASD010000067">
    <property type="protein sequence ID" value="MFF3672098.1"/>
    <property type="molecule type" value="Genomic_DNA"/>
</dbReference>
<evidence type="ECO:0000313" key="2">
    <source>
        <dbReference type="Proteomes" id="UP001602013"/>
    </source>
</evidence>